<dbReference type="Proteomes" id="UP001165064">
    <property type="component" value="Unassembled WGS sequence"/>
</dbReference>
<gene>
    <name evidence="1" type="ORF">Amon02_000191700</name>
</gene>
<protein>
    <submittedName>
        <fullName evidence="1">Unnamed protein product</fullName>
    </submittedName>
</protein>
<proteinExistence type="predicted"/>
<evidence type="ECO:0000313" key="2">
    <source>
        <dbReference type="Proteomes" id="UP001165064"/>
    </source>
</evidence>
<evidence type="ECO:0000313" key="1">
    <source>
        <dbReference type="EMBL" id="GME74837.1"/>
    </source>
</evidence>
<name>A0ACB5SW15_AMBMO</name>
<accession>A0ACB5SW15</accession>
<sequence>MFVKVVQETASKAVSETVHQIEISQRKAKENQKQQLISSLTQELCEAFFKEQIYLNVLEAKAKVYRNQSLKKFTISRIKLRASESLKKQINVRSKKTELLNFTNNVVPLFAPPHKSSFPLYPTSPLITQGTPSFDTFDFSKLLSGLKKSGLNINGTVIVSDADSVQSEWLLGKLGLAKVPGKQIEGSYNEEDFHLQLSGFPSFSDVFNHTLLEYSLFVVQISLEGSDNAAAALQTLDSNAKFLSGLIDYVQRNATVPSVSLVVLFCGSSVLPLSDARISTILNINGKKSSNSKISTSLLILPPFVTSTGSIDWKLVDHKLFNTLHSAFQQIVPANTLPLDLITKEQIEELPVSETKPQPDLISQDQSKANNTSVSSIASNASTRSKLEYLRSNISSSHSHSRSSSKSGFRWRKRKFSAFELERSINYGSNGNSFMSLNSNAGTTMHSFMSGTGTAVGNSSFGSLTTEKEADLISKRKRRLDELMKLTEGI</sequence>
<organism evidence="1 2">
    <name type="scientific">Ambrosiozyma monospora</name>
    <name type="common">Yeast</name>
    <name type="synonym">Endomycopsis monosporus</name>
    <dbReference type="NCBI Taxonomy" id="43982"/>
    <lineage>
        <taxon>Eukaryota</taxon>
        <taxon>Fungi</taxon>
        <taxon>Dikarya</taxon>
        <taxon>Ascomycota</taxon>
        <taxon>Saccharomycotina</taxon>
        <taxon>Pichiomycetes</taxon>
        <taxon>Pichiales</taxon>
        <taxon>Pichiaceae</taxon>
        <taxon>Ambrosiozyma</taxon>
    </lineage>
</organism>
<dbReference type="EMBL" id="BSXS01001031">
    <property type="protein sequence ID" value="GME74837.1"/>
    <property type="molecule type" value="Genomic_DNA"/>
</dbReference>
<comment type="caution">
    <text evidence="1">The sequence shown here is derived from an EMBL/GenBank/DDBJ whole genome shotgun (WGS) entry which is preliminary data.</text>
</comment>
<keyword evidence="2" id="KW-1185">Reference proteome</keyword>
<reference evidence="1" key="1">
    <citation type="submission" date="2023-04" db="EMBL/GenBank/DDBJ databases">
        <title>Ambrosiozyma monospora NBRC 10751.</title>
        <authorList>
            <person name="Ichikawa N."/>
            <person name="Sato H."/>
            <person name="Tonouchi N."/>
        </authorList>
    </citation>
    <scope>NUCLEOTIDE SEQUENCE</scope>
    <source>
        <strain evidence="1">NBRC 10751</strain>
    </source>
</reference>